<dbReference type="AlphaFoldDB" id="A0A2A3ERP3"/>
<accession>A0A2A3ERP3</accession>
<name>A0A2A3ERP3_APICC</name>
<dbReference type="Pfam" id="PF15998">
    <property type="entry name" value="DUF4773"/>
    <property type="match status" value="1"/>
</dbReference>
<evidence type="ECO:0000259" key="2">
    <source>
        <dbReference type="Pfam" id="PF15998"/>
    </source>
</evidence>
<dbReference type="EMBL" id="KZ288192">
    <property type="protein sequence ID" value="PBC34377.1"/>
    <property type="molecule type" value="Genomic_DNA"/>
</dbReference>
<dbReference type="Proteomes" id="UP000242457">
    <property type="component" value="Unassembled WGS sequence"/>
</dbReference>
<dbReference type="OrthoDB" id="5952164at2759"/>
<dbReference type="PANTHER" id="PTHR36299">
    <property type="entry name" value="AGAP008005-PA"/>
    <property type="match status" value="1"/>
</dbReference>
<keyword evidence="1" id="KW-0732">Signal</keyword>
<feature type="chain" id="PRO_5012201104" description="DUF4773 domain-containing protein" evidence="1">
    <location>
        <begin position="22"/>
        <end position="252"/>
    </location>
</feature>
<dbReference type="PANTHER" id="PTHR36299:SF2">
    <property type="entry name" value="DUF4773 DOMAIN-CONTAINING PROTEIN"/>
    <property type="match status" value="1"/>
</dbReference>
<sequence length="252" mass="29545">MLFKLFNVLVKFLMIQTICTATYTNVSQQNYFDIDQIEMIENSLTFYDLKTGIPLKEELIDLKKDGSISTIVYRTGCFYENYSYSCCVGFKFLWIKGPVCLTAGIDHENIGFFIKLTINQNTIFSKSISLKNPEICLNIKFKKIHLAKFCIKIHDISISDHNLHFCIDLKIKILSKSKQIQFNCINIKIKRSNRDNFALELEQFDQTEQRVIEFTYDEEDFDLKDLEDYINHISTLIPEKAQERIRIAQLDL</sequence>
<gene>
    <name evidence="3" type="ORF">APICC_08170</name>
</gene>
<feature type="signal peptide" evidence="1">
    <location>
        <begin position="1"/>
        <end position="21"/>
    </location>
</feature>
<evidence type="ECO:0000256" key="1">
    <source>
        <dbReference type="SAM" id="SignalP"/>
    </source>
</evidence>
<dbReference type="InterPro" id="IPR031941">
    <property type="entry name" value="DUF4773"/>
</dbReference>
<protein>
    <recommendedName>
        <fullName evidence="2">DUF4773 domain-containing protein</fullName>
    </recommendedName>
</protein>
<keyword evidence="4" id="KW-1185">Reference proteome</keyword>
<evidence type="ECO:0000313" key="3">
    <source>
        <dbReference type="EMBL" id="PBC34377.1"/>
    </source>
</evidence>
<reference evidence="3 4" key="1">
    <citation type="submission" date="2014-07" db="EMBL/GenBank/DDBJ databases">
        <title>Genomic and transcriptomic analysis on Apis cerana provide comprehensive insights into honey bee biology.</title>
        <authorList>
            <person name="Diao Q."/>
            <person name="Sun L."/>
            <person name="Zheng H."/>
            <person name="Zheng H."/>
            <person name="Xu S."/>
            <person name="Wang S."/>
            <person name="Zeng Z."/>
            <person name="Hu F."/>
            <person name="Su S."/>
            <person name="Wu J."/>
        </authorList>
    </citation>
    <scope>NUCLEOTIDE SEQUENCE [LARGE SCALE GENOMIC DNA]</scope>
    <source>
        <tissue evidence="3">Pupae without intestine</tissue>
    </source>
</reference>
<feature type="domain" description="DUF4773" evidence="2">
    <location>
        <begin position="80"/>
        <end position="188"/>
    </location>
</feature>
<proteinExistence type="predicted"/>
<organism evidence="3 4">
    <name type="scientific">Apis cerana cerana</name>
    <name type="common">Oriental honeybee</name>
    <dbReference type="NCBI Taxonomy" id="94128"/>
    <lineage>
        <taxon>Eukaryota</taxon>
        <taxon>Metazoa</taxon>
        <taxon>Ecdysozoa</taxon>
        <taxon>Arthropoda</taxon>
        <taxon>Hexapoda</taxon>
        <taxon>Insecta</taxon>
        <taxon>Pterygota</taxon>
        <taxon>Neoptera</taxon>
        <taxon>Endopterygota</taxon>
        <taxon>Hymenoptera</taxon>
        <taxon>Apocrita</taxon>
        <taxon>Aculeata</taxon>
        <taxon>Apoidea</taxon>
        <taxon>Anthophila</taxon>
        <taxon>Apidae</taxon>
        <taxon>Apis</taxon>
    </lineage>
</organism>
<evidence type="ECO:0000313" key="4">
    <source>
        <dbReference type="Proteomes" id="UP000242457"/>
    </source>
</evidence>